<comment type="caution">
    <text evidence="2">The sequence shown here is derived from an EMBL/GenBank/DDBJ whole genome shotgun (WGS) entry which is preliminary data.</text>
</comment>
<protein>
    <submittedName>
        <fullName evidence="2">Cytochrome P450</fullName>
    </submittedName>
</protein>
<dbReference type="GO" id="GO:0004497">
    <property type="term" value="F:monooxygenase activity"/>
    <property type="evidence" value="ECO:0007669"/>
    <property type="project" value="InterPro"/>
</dbReference>
<dbReference type="GO" id="GO:0016705">
    <property type="term" value="F:oxidoreductase activity, acting on paired donors, with incorporation or reduction of molecular oxygen"/>
    <property type="evidence" value="ECO:0007669"/>
    <property type="project" value="InterPro"/>
</dbReference>
<keyword evidence="1" id="KW-0472">Membrane</keyword>
<proteinExistence type="predicted"/>
<dbReference type="GO" id="GO:0020037">
    <property type="term" value="F:heme binding"/>
    <property type="evidence" value="ECO:0007669"/>
    <property type="project" value="InterPro"/>
</dbReference>
<evidence type="ECO:0000313" key="2">
    <source>
        <dbReference type="EMBL" id="PWA87690.1"/>
    </source>
</evidence>
<feature type="transmembrane region" description="Helical" evidence="1">
    <location>
        <begin position="133"/>
        <end position="157"/>
    </location>
</feature>
<dbReference type="SUPFAM" id="SSF48264">
    <property type="entry name" value="Cytochrome P450"/>
    <property type="match status" value="1"/>
</dbReference>
<dbReference type="AlphaFoldDB" id="A0A2U1PPN2"/>
<reference evidence="2 3" key="1">
    <citation type="journal article" date="2018" name="Mol. Plant">
        <title>The genome of Artemisia annua provides insight into the evolution of Asteraceae family and artemisinin biosynthesis.</title>
        <authorList>
            <person name="Shen Q."/>
            <person name="Zhang L."/>
            <person name="Liao Z."/>
            <person name="Wang S."/>
            <person name="Yan T."/>
            <person name="Shi P."/>
            <person name="Liu M."/>
            <person name="Fu X."/>
            <person name="Pan Q."/>
            <person name="Wang Y."/>
            <person name="Lv Z."/>
            <person name="Lu X."/>
            <person name="Zhang F."/>
            <person name="Jiang W."/>
            <person name="Ma Y."/>
            <person name="Chen M."/>
            <person name="Hao X."/>
            <person name="Li L."/>
            <person name="Tang Y."/>
            <person name="Lv G."/>
            <person name="Zhou Y."/>
            <person name="Sun X."/>
            <person name="Brodelius P.E."/>
            <person name="Rose J.K.C."/>
            <person name="Tang K."/>
        </authorList>
    </citation>
    <scope>NUCLEOTIDE SEQUENCE [LARGE SCALE GENOMIC DNA]</scope>
    <source>
        <strain evidence="3">cv. Huhao1</strain>
        <tissue evidence="2">Leaf</tissue>
    </source>
</reference>
<dbReference type="EMBL" id="PKPP01000887">
    <property type="protein sequence ID" value="PWA87690.1"/>
    <property type="molecule type" value="Genomic_DNA"/>
</dbReference>
<sequence>MELKVVTMLLLPFLSFLLYVYLFSRRNRYSNQLLPGSLGLPFIGQTFGLLKALKDDKFEEWFQKRIAKHGPIWKANLLGYPTVVLHGTNANKFCTLLTATYLLTNNHDQSPGSLILDDDSSTMISDEEIIDTVIVVMIAGYDITSILLTFTGIWSWAKDVSWYGASKYGNFNHDSSLGDIVTWELLSKDESFKRIPFPEFDQGLLLTPEELCCMMACNDDIRNISVIGHVGHFMVLMEHRLLFNTNSSFYMYFEMLMLPPKKVVLYRAQHDRLHICYGCYRCKPSYNKVPQPRSGARRRPVAFCRKTQALAQVPEALKVISYESNLTPEELCCMMACNDDIRNISVIGHVGHFMVLMEHRLLFNTNSSFYMYFEMLMLSPKKVVLYRAQHDRLHICYGCYRCKPSYNKVPQNTGFLFNINSSFYMYFEMLMLPPKKVVLYRAQHDLLQICYGCHRCKPSYNKAPQAAKIVGEIRAFKGLEEKIPNISEFEDKP</sequence>
<dbReference type="Proteomes" id="UP000245207">
    <property type="component" value="Unassembled WGS sequence"/>
</dbReference>
<accession>A0A2U1PPN2</accession>
<dbReference type="GO" id="GO:0005506">
    <property type="term" value="F:iron ion binding"/>
    <property type="evidence" value="ECO:0007669"/>
    <property type="project" value="InterPro"/>
</dbReference>
<dbReference type="STRING" id="35608.A0A2U1PPN2"/>
<feature type="transmembrane region" description="Helical" evidence="1">
    <location>
        <begin position="6"/>
        <end position="24"/>
    </location>
</feature>
<gene>
    <name evidence="2" type="ORF">CTI12_AA127460</name>
</gene>
<keyword evidence="3" id="KW-1185">Reference proteome</keyword>
<evidence type="ECO:0000313" key="3">
    <source>
        <dbReference type="Proteomes" id="UP000245207"/>
    </source>
</evidence>
<dbReference type="InterPro" id="IPR036396">
    <property type="entry name" value="Cyt_P450_sf"/>
</dbReference>
<keyword evidence="1" id="KW-0812">Transmembrane</keyword>
<organism evidence="2 3">
    <name type="scientific">Artemisia annua</name>
    <name type="common">Sweet wormwood</name>
    <dbReference type="NCBI Taxonomy" id="35608"/>
    <lineage>
        <taxon>Eukaryota</taxon>
        <taxon>Viridiplantae</taxon>
        <taxon>Streptophyta</taxon>
        <taxon>Embryophyta</taxon>
        <taxon>Tracheophyta</taxon>
        <taxon>Spermatophyta</taxon>
        <taxon>Magnoliopsida</taxon>
        <taxon>eudicotyledons</taxon>
        <taxon>Gunneridae</taxon>
        <taxon>Pentapetalae</taxon>
        <taxon>asterids</taxon>
        <taxon>campanulids</taxon>
        <taxon>Asterales</taxon>
        <taxon>Asteraceae</taxon>
        <taxon>Asteroideae</taxon>
        <taxon>Anthemideae</taxon>
        <taxon>Artemisiinae</taxon>
        <taxon>Artemisia</taxon>
    </lineage>
</organism>
<dbReference type="Gene3D" id="1.10.630.10">
    <property type="entry name" value="Cytochrome P450"/>
    <property type="match status" value="1"/>
</dbReference>
<evidence type="ECO:0000256" key="1">
    <source>
        <dbReference type="SAM" id="Phobius"/>
    </source>
</evidence>
<keyword evidence="1" id="KW-1133">Transmembrane helix</keyword>
<name>A0A2U1PPN2_ARTAN</name>